<feature type="domain" description="HTH marR-type" evidence="4">
    <location>
        <begin position="1"/>
        <end position="147"/>
    </location>
</feature>
<keyword evidence="1" id="KW-0805">Transcription regulation</keyword>
<keyword evidence="2" id="KW-0238">DNA-binding</keyword>
<dbReference type="RefSeq" id="WP_202768740.1">
    <property type="nucleotide sequence ID" value="NZ_JAESWA010000023.1"/>
</dbReference>
<evidence type="ECO:0000259" key="4">
    <source>
        <dbReference type="PROSITE" id="PS50995"/>
    </source>
</evidence>
<dbReference type="PRINTS" id="PR00598">
    <property type="entry name" value="HTHMARR"/>
</dbReference>
<gene>
    <name evidence="5" type="ORF">JK634_16030</name>
</gene>
<dbReference type="GO" id="GO:0003700">
    <property type="term" value="F:DNA-binding transcription factor activity"/>
    <property type="evidence" value="ECO:0007669"/>
    <property type="project" value="InterPro"/>
</dbReference>
<dbReference type="PROSITE" id="PS50995">
    <property type="entry name" value="HTH_MARR_2"/>
    <property type="match status" value="1"/>
</dbReference>
<dbReference type="PANTHER" id="PTHR42756">
    <property type="entry name" value="TRANSCRIPTIONAL REGULATOR, MARR"/>
    <property type="match status" value="1"/>
</dbReference>
<dbReference type="SMART" id="SM00347">
    <property type="entry name" value="HTH_MARR"/>
    <property type="match status" value="1"/>
</dbReference>
<comment type="caution">
    <text evidence="5">The sequence shown here is derived from an EMBL/GenBank/DDBJ whole genome shotgun (WGS) entry which is preliminary data.</text>
</comment>
<evidence type="ECO:0000313" key="6">
    <source>
        <dbReference type="Proteomes" id="UP000623681"/>
    </source>
</evidence>
<evidence type="ECO:0000313" key="5">
    <source>
        <dbReference type="EMBL" id="MBL4933324.1"/>
    </source>
</evidence>
<protein>
    <submittedName>
        <fullName evidence="5">Winged helix-turn-helix transcriptional regulator</fullName>
    </submittedName>
</protein>
<keyword evidence="6" id="KW-1185">Reference proteome</keyword>
<dbReference type="PANTHER" id="PTHR42756:SF1">
    <property type="entry name" value="TRANSCRIPTIONAL REPRESSOR OF EMRAB OPERON"/>
    <property type="match status" value="1"/>
</dbReference>
<evidence type="ECO:0000256" key="1">
    <source>
        <dbReference type="ARBA" id="ARBA00023015"/>
    </source>
</evidence>
<proteinExistence type="predicted"/>
<name>A0A937FGF4_9CLOT</name>
<dbReference type="Pfam" id="PF12802">
    <property type="entry name" value="MarR_2"/>
    <property type="match status" value="1"/>
</dbReference>
<dbReference type="SUPFAM" id="SSF46785">
    <property type="entry name" value="Winged helix' DNA-binding domain"/>
    <property type="match status" value="1"/>
</dbReference>
<dbReference type="GO" id="GO:0003677">
    <property type="term" value="F:DNA binding"/>
    <property type="evidence" value="ECO:0007669"/>
    <property type="project" value="UniProtKB-KW"/>
</dbReference>
<dbReference type="InterPro" id="IPR000835">
    <property type="entry name" value="HTH_MarR-typ"/>
</dbReference>
<dbReference type="InterPro" id="IPR036390">
    <property type="entry name" value="WH_DNA-bd_sf"/>
</dbReference>
<organism evidence="5 6">
    <name type="scientific">Clostridium paridis</name>
    <dbReference type="NCBI Taxonomy" id="2803863"/>
    <lineage>
        <taxon>Bacteria</taxon>
        <taxon>Bacillati</taxon>
        <taxon>Bacillota</taxon>
        <taxon>Clostridia</taxon>
        <taxon>Eubacteriales</taxon>
        <taxon>Clostridiaceae</taxon>
        <taxon>Clostridium</taxon>
    </lineage>
</organism>
<sequence>MSEDERKEAINTIVNFHTIFQKEVLDLFPYWVSGLSPLLSRALIEIYNSQDITPSILNKRLSITVPNTSRCLQQLSDLGYIVKIKDKADRRITHIKLTEKGLALARKSIEIMESILLEKLSVLEVGEIVKLSEAFTTIKDLLEKIGKSSPKIYEDKKAF</sequence>
<keyword evidence="3" id="KW-0804">Transcription</keyword>
<dbReference type="EMBL" id="JAESWA010000023">
    <property type="protein sequence ID" value="MBL4933324.1"/>
    <property type="molecule type" value="Genomic_DNA"/>
</dbReference>
<dbReference type="AlphaFoldDB" id="A0A937FGF4"/>
<dbReference type="InterPro" id="IPR036388">
    <property type="entry name" value="WH-like_DNA-bd_sf"/>
</dbReference>
<dbReference type="Gene3D" id="1.10.10.10">
    <property type="entry name" value="Winged helix-like DNA-binding domain superfamily/Winged helix DNA-binding domain"/>
    <property type="match status" value="1"/>
</dbReference>
<accession>A0A937FGF4</accession>
<evidence type="ECO:0000256" key="3">
    <source>
        <dbReference type="ARBA" id="ARBA00023163"/>
    </source>
</evidence>
<dbReference type="Proteomes" id="UP000623681">
    <property type="component" value="Unassembled WGS sequence"/>
</dbReference>
<reference evidence="5" key="1">
    <citation type="submission" date="2021-01" db="EMBL/GenBank/DDBJ databases">
        <title>Genome public.</title>
        <authorList>
            <person name="Liu C."/>
            <person name="Sun Q."/>
        </authorList>
    </citation>
    <scope>NUCLEOTIDE SEQUENCE</scope>
    <source>
        <strain evidence="5">YIM B02565</strain>
    </source>
</reference>
<evidence type="ECO:0000256" key="2">
    <source>
        <dbReference type="ARBA" id="ARBA00023125"/>
    </source>
</evidence>